<accession>A0ABY2ABQ6</accession>
<reference evidence="2 3" key="1">
    <citation type="submission" date="2019-02" db="EMBL/GenBank/DDBJ databases">
        <title>Kribbella capetownensis sp. nov. and Kribbella speibonae sp. nov., isolated from soil.</title>
        <authorList>
            <person name="Curtis S.M."/>
            <person name="Norton I."/>
            <person name="Everest G.J."/>
            <person name="Meyers P.R."/>
        </authorList>
    </citation>
    <scope>NUCLEOTIDE SEQUENCE [LARGE SCALE GENOMIC DNA]</scope>
    <source>
        <strain evidence="2 3">SK5</strain>
    </source>
</reference>
<dbReference type="EMBL" id="SJJY01000001">
    <property type="protein sequence ID" value="TCC26931.1"/>
    <property type="molecule type" value="Genomic_DNA"/>
</dbReference>
<evidence type="ECO:0000256" key="1">
    <source>
        <dbReference type="SAM" id="SignalP"/>
    </source>
</evidence>
<feature type="signal peptide" evidence="1">
    <location>
        <begin position="1"/>
        <end position="23"/>
    </location>
</feature>
<name>A0ABY2ABQ6_9ACTN</name>
<dbReference type="RefSeq" id="WP_131459584.1">
    <property type="nucleotide sequence ID" value="NZ_SJJY01000001.1"/>
</dbReference>
<comment type="caution">
    <text evidence="2">The sequence shown here is derived from an EMBL/GenBank/DDBJ whole genome shotgun (WGS) entry which is preliminary data.</text>
</comment>
<proteinExistence type="predicted"/>
<keyword evidence="3" id="KW-1185">Reference proteome</keyword>
<keyword evidence="1" id="KW-0732">Signal</keyword>
<evidence type="ECO:0008006" key="4">
    <source>
        <dbReference type="Google" id="ProtNLM"/>
    </source>
</evidence>
<feature type="chain" id="PRO_5046092558" description="WD40 repeat domain-containing protein" evidence="1">
    <location>
        <begin position="24"/>
        <end position="339"/>
    </location>
</feature>
<sequence length="339" mass="35783">MMGHLAAVAATATLLVTALPAAAAGTAEQASCAKRVLKLPADSLPGSSAARTGDSTGRYILGEANRDGRMHPQALLWVNGVPRWLSSQSEGESFAYSVTDDGHVLGSTSSADGTDHWIYSAKTNKYRILEAPAGFRFGRLTAMNANQDIAGTAVDEATGESVALVWPAGGQPQLLPVPSGLTVFAVDDISDEGLIIGRVDSPDAPRTSYLWKSWSAEPTRLPGLDDDGVWARDIEGRWIAGGQDGIDDATGLLWNTRTSRVVELEDSVADLNSSRDAVTAGRFGPLGDWPSVIIRSDGTKLTFPAGTLLSHIFERNAKWTAAGFDVSSGTLVPVVYACR</sequence>
<dbReference type="Proteomes" id="UP000292385">
    <property type="component" value="Unassembled WGS sequence"/>
</dbReference>
<evidence type="ECO:0000313" key="3">
    <source>
        <dbReference type="Proteomes" id="UP000292385"/>
    </source>
</evidence>
<evidence type="ECO:0000313" key="2">
    <source>
        <dbReference type="EMBL" id="TCC26931.1"/>
    </source>
</evidence>
<gene>
    <name evidence="2" type="ORF">E0H58_02690</name>
</gene>
<organism evidence="2 3">
    <name type="scientific">Kribbella speibonae</name>
    <dbReference type="NCBI Taxonomy" id="1572660"/>
    <lineage>
        <taxon>Bacteria</taxon>
        <taxon>Bacillati</taxon>
        <taxon>Actinomycetota</taxon>
        <taxon>Actinomycetes</taxon>
        <taxon>Propionibacteriales</taxon>
        <taxon>Kribbellaceae</taxon>
        <taxon>Kribbella</taxon>
    </lineage>
</organism>
<protein>
    <recommendedName>
        <fullName evidence="4">WD40 repeat domain-containing protein</fullName>
    </recommendedName>
</protein>